<evidence type="ECO:0000313" key="3">
    <source>
        <dbReference type="EMBL" id="CAH1784494.1"/>
    </source>
</evidence>
<feature type="signal peptide" evidence="2">
    <location>
        <begin position="1"/>
        <end position="19"/>
    </location>
</feature>
<protein>
    <submittedName>
        <fullName evidence="3">Uncharacterized protein</fullName>
    </submittedName>
</protein>
<accession>A0A8S4NUM0</accession>
<feature type="non-terminal residue" evidence="3">
    <location>
        <position position="505"/>
    </location>
</feature>
<comment type="caution">
    <text evidence="3">The sequence shown here is derived from an EMBL/GenBank/DDBJ whole genome shotgun (WGS) entry which is preliminary data.</text>
</comment>
<keyword evidence="1" id="KW-1133">Transmembrane helix</keyword>
<gene>
    <name evidence="3" type="ORF">OFUS_LOCUS10678</name>
</gene>
<proteinExistence type="predicted"/>
<keyword evidence="1" id="KW-0812">Transmembrane</keyword>
<reference evidence="3" key="1">
    <citation type="submission" date="2022-03" db="EMBL/GenBank/DDBJ databases">
        <authorList>
            <person name="Martin C."/>
        </authorList>
    </citation>
    <scope>NUCLEOTIDE SEQUENCE</scope>
</reference>
<sequence>KMAPTTLTLILFMLAAVAAKDTYTETCYTGDFLLVRKSNDPSFESEKKAPNCDLLLGYYSQAASVSINQCFKRSCMVMDANVIYFDELHKRCDIYRCESKVDGSDWDYNWGRNPMLYDVGKTFARPHPSTPKCHNSFFVRRTWHESNNFKSNCASMMIEQQTVNNVQSLRECMDKACKDNANVFNFYLSDNNEYICETKHCKWITASNDYNFNMITDDNNKGGPKYVYSLSHTAKPFHTFKQSVQISIYGEPQPTACVEEGHMYFKDKNEHVLNSLYDNGYNSFQQIETGYLAFKCSSNEEGTGFKYYYTTKCHYKDEDQTEWWNAIYPGTPNCGSDIFTLRSIGALCQKAECGQSLTFNAVDLRQCMLYACNEKFNVINYFSNTTTVVCDIRNCDESENGNYELNLKKDAEHAYDIYVLAPDPTKLMVTQPKYDQTSFSTIASPTSTKLDITMESETPATTKSETIIKDCIVQNVIVFVLVIFNIASISFLIYCLTKVDSKKQN</sequence>
<keyword evidence="1" id="KW-0472">Membrane</keyword>
<dbReference type="AlphaFoldDB" id="A0A8S4NUM0"/>
<evidence type="ECO:0000313" key="4">
    <source>
        <dbReference type="Proteomes" id="UP000749559"/>
    </source>
</evidence>
<evidence type="ECO:0000256" key="1">
    <source>
        <dbReference type="SAM" id="Phobius"/>
    </source>
</evidence>
<feature type="chain" id="PRO_5035784026" evidence="2">
    <location>
        <begin position="20"/>
        <end position="505"/>
    </location>
</feature>
<keyword evidence="2" id="KW-0732">Signal</keyword>
<dbReference type="Proteomes" id="UP000749559">
    <property type="component" value="Unassembled WGS sequence"/>
</dbReference>
<evidence type="ECO:0000256" key="2">
    <source>
        <dbReference type="SAM" id="SignalP"/>
    </source>
</evidence>
<name>A0A8S4NUM0_OWEFU</name>
<feature type="transmembrane region" description="Helical" evidence="1">
    <location>
        <begin position="476"/>
        <end position="496"/>
    </location>
</feature>
<keyword evidence="4" id="KW-1185">Reference proteome</keyword>
<dbReference type="EMBL" id="CAIIXF020000005">
    <property type="protein sequence ID" value="CAH1784494.1"/>
    <property type="molecule type" value="Genomic_DNA"/>
</dbReference>
<organism evidence="3 4">
    <name type="scientific">Owenia fusiformis</name>
    <name type="common">Polychaete worm</name>
    <dbReference type="NCBI Taxonomy" id="6347"/>
    <lineage>
        <taxon>Eukaryota</taxon>
        <taxon>Metazoa</taxon>
        <taxon>Spiralia</taxon>
        <taxon>Lophotrochozoa</taxon>
        <taxon>Annelida</taxon>
        <taxon>Polychaeta</taxon>
        <taxon>Sedentaria</taxon>
        <taxon>Canalipalpata</taxon>
        <taxon>Sabellida</taxon>
        <taxon>Oweniida</taxon>
        <taxon>Oweniidae</taxon>
        <taxon>Owenia</taxon>
    </lineage>
</organism>